<keyword evidence="4" id="KW-0560">Oxidoreductase</keyword>
<evidence type="ECO:0000256" key="5">
    <source>
        <dbReference type="ARBA" id="ARBA00023004"/>
    </source>
</evidence>
<proteinExistence type="predicted"/>
<dbReference type="Pfam" id="PF00355">
    <property type="entry name" value="Rieske"/>
    <property type="match status" value="1"/>
</dbReference>
<keyword evidence="2" id="KW-0001">2Fe-2S</keyword>
<keyword evidence="6" id="KW-0411">Iron-sulfur</keyword>
<dbReference type="SUPFAM" id="SSF50022">
    <property type="entry name" value="ISP domain"/>
    <property type="match status" value="1"/>
</dbReference>
<dbReference type="InterPro" id="IPR015879">
    <property type="entry name" value="Ring_hydroxy_dOase_asu_C_dom"/>
</dbReference>
<dbReference type="EMBL" id="JAVDWV010000029">
    <property type="protein sequence ID" value="MDR7157101.1"/>
    <property type="molecule type" value="Genomic_DNA"/>
</dbReference>
<dbReference type="RefSeq" id="WP_310227631.1">
    <property type="nucleotide sequence ID" value="NZ_JAVDWV010000029.1"/>
</dbReference>
<keyword evidence="5" id="KW-0408">Iron</keyword>
<evidence type="ECO:0000256" key="2">
    <source>
        <dbReference type="ARBA" id="ARBA00022714"/>
    </source>
</evidence>
<dbReference type="Pfam" id="PF00848">
    <property type="entry name" value="Ring_hydroxyl_A"/>
    <property type="match status" value="1"/>
</dbReference>
<comment type="cofactor">
    <cofactor evidence="1">
        <name>Fe cation</name>
        <dbReference type="ChEBI" id="CHEBI:24875"/>
    </cofactor>
</comment>
<dbReference type="Gene3D" id="3.90.380.10">
    <property type="entry name" value="Naphthalene 1,2-dioxygenase Alpha Subunit, Chain A, domain 1"/>
    <property type="match status" value="1"/>
</dbReference>
<keyword evidence="3" id="KW-0479">Metal-binding</keyword>
<dbReference type="PANTHER" id="PTHR43756:SF5">
    <property type="entry name" value="CHOLINE MONOOXYGENASE, CHLOROPLASTIC"/>
    <property type="match status" value="1"/>
</dbReference>
<dbReference type="PRINTS" id="PR00090">
    <property type="entry name" value="RNGDIOXGNASE"/>
</dbReference>
<dbReference type="PROSITE" id="PS00570">
    <property type="entry name" value="RING_HYDROXYL_ALPHA"/>
    <property type="match status" value="1"/>
</dbReference>
<dbReference type="CDD" id="cd03469">
    <property type="entry name" value="Rieske_RO_Alpha_N"/>
    <property type="match status" value="1"/>
</dbReference>
<keyword evidence="10" id="KW-1185">Reference proteome</keyword>
<dbReference type="InterPro" id="IPR001663">
    <property type="entry name" value="Rng_hydr_dOase-A"/>
</dbReference>
<sequence length="474" mass="53497">MATAPKTIFGRHSHDTQAQTYQELLDSDDHAIPAHLKRRLEVTALEGPVEVPVRWYLDPEIMKLEVEGIWKRTWQFACRADQLKEVGDTFVYNIATLSFVLVRTSAEEIKGYWNSCLHRGVPLRQCAGRIDRLQCPFHGFTWNLKGESVLIPYPEEFPHIDPKNFNLPEIQVAVWQGCVFVNPDLSANSFKEYIGIFEDIIPPNPIDEYETVAHIIKEFPTNWKALHQAFCEAYHVLTTHPQYSISAAGERCSGFGSSGNVAFGFAATGVTSDYVSNTPTEMQIFRVMNDVWDDEDVPELVLPEGTTARTAFAQRAREMARPIMGEQVDQACDADMIDTFYPVLFPNFNVTFQGPLNRPIYVFRPHASDPDKSTMEILLLRRIPAGTEPANPPKPFLLNEEQDFSDIEALGSFGVFISQDSGNMRGITLGMRNSKSGKVRFARALESVIRHFFARYEEALGLSADQEIAALRPQ</sequence>
<feature type="domain" description="Rieske" evidence="8">
    <location>
        <begin position="74"/>
        <end position="181"/>
    </location>
</feature>
<dbReference type="InterPro" id="IPR017941">
    <property type="entry name" value="Rieske_2Fe-2S"/>
</dbReference>
<evidence type="ECO:0000256" key="1">
    <source>
        <dbReference type="ARBA" id="ARBA00001962"/>
    </source>
</evidence>
<evidence type="ECO:0000256" key="7">
    <source>
        <dbReference type="ARBA" id="ARBA00023027"/>
    </source>
</evidence>
<dbReference type="PROSITE" id="PS51296">
    <property type="entry name" value="RIESKE"/>
    <property type="match status" value="1"/>
</dbReference>
<comment type="caution">
    <text evidence="9">The sequence shown here is derived from an EMBL/GenBank/DDBJ whole genome shotgun (WGS) entry which is preliminary data.</text>
</comment>
<evidence type="ECO:0000259" key="8">
    <source>
        <dbReference type="PROSITE" id="PS51296"/>
    </source>
</evidence>
<reference evidence="9 10" key="1">
    <citation type="submission" date="2023-07" db="EMBL/GenBank/DDBJ databases">
        <title>Sorghum-associated microbial communities from plants grown in Nebraska, USA.</title>
        <authorList>
            <person name="Schachtman D."/>
        </authorList>
    </citation>
    <scope>NUCLEOTIDE SEQUENCE [LARGE SCALE GENOMIC DNA]</scope>
    <source>
        <strain evidence="9 10">4256</strain>
    </source>
</reference>
<dbReference type="Gene3D" id="2.102.10.10">
    <property type="entry name" value="Rieske [2Fe-2S] iron-sulphur domain"/>
    <property type="match status" value="1"/>
</dbReference>
<evidence type="ECO:0000313" key="9">
    <source>
        <dbReference type="EMBL" id="MDR7157101.1"/>
    </source>
</evidence>
<accession>A0ABU1X692</accession>
<dbReference type="PANTHER" id="PTHR43756">
    <property type="entry name" value="CHOLINE MONOOXYGENASE, CHLOROPLASTIC"/>
    <property type="match status" value="1"/>
</dbReference>
<name>A0ABU1X692_SPHXE</name>
<dbReference type="InterPro" id="IPR015881">
    <property type="entry name" value="ARHD_Rieske_2Fe_2S"/>
</dbReference>
<gene>
    <name evidence="9" type="ORF">J2W40_003949</name>
</gene>
<evidence type="ECO:0000256" key="4">
    <source>
        <dbReference type="ARBA" id="ARBA00023002"/>
    </source>
</evidence>
<dbReference type="Proteomes" id="UP001267638">
    <property type="component" value="Unassembled WGS sequence"/>
</dbReference>
<dbReference type="InterPro" id="IPR036922">
    <property type="entry name" value="Rieske_2Fe-2S_sf"/>
</dbReference>
<evidence type="ECO:0000256" key="6">
    <source>
        <dbReference type="ARBA" id="ARBA00023014"/>
    </source>
</evidence>
<evidence type="ECO:0000313" key="10">
    <source>
        <dbReference type="Proteomes" id="UP001267638"/>
    </source>
</evidence>
<keyword evidence="7" id="KW-0520">NAD</keyword>
<evidence type="ECO:0000256" key="3">
    <source>
        <dbReference type="ARBA" id="ARBA00022723"/>
    </source>
</evidence>
<dbReference type="SUPFAM" id="SSF55961">
    <property type="entry name" value="Bet v1-like"/>
    <property type="match status" value="1"/>
</dbReference>
<protein>
    <submittedName>
        <fullName evidence="9">Phenylpropionate dioxygenase-like ring-hydroxylating dioxygenase large terminal subunit</fullName>
    </submittedName>
</protein>
<organism evidence="9 10">
    <name type="scientific">Sphingobium xenophagum</name>
    <dbReference type="NCBI Taxonomy" id="121428"/>
    <lineage>
        <taxon>Bacteria</taxon>
        <taxon>Pseudomonadati</taxon>
        <taxon>Pseudomonadota</taxon>
        <taxon>Alphaproteobacteria</taxon>
        <taxon>Sphingomonadales</taxon>
        <taxon>Sphingomonadaceae</taxon>
        <taxon>Sphingobium</taxon>
    </lineage>
</organism>